<dbReference type="InterPro" id="IPR022409">
    <property type="entry name" value="PKD/Chitinase_dom"/>
</dbReference>
<dbReference type="InterPro" id="IPR002130">
    <property type="entry name" value="Cyclophilin-type_PPIase_dom"/>
</dbReference>
<evidence type="ECO:0000256" key="3">
    <source>
        <dbReference type="ARBA" id="ARBA00023110"/>
    </source>
</evidence>
<dbReference type="EMBL" id="WMBE01000001">
    <property type="protein sequence ID" value="MDG0866139.1"/>
    <property type="molecule type" value="Genomic_DNA"/>
</dbReference>
<comment type="function">
    <text evidence="1">PPIases accelerate the folding of proteins. It catalyzes the cis-trans isomerization of proline imidic peptide bonds in oligopeptides.</text>
</comment>
<evidence type="ECO:0000313" key="10">
    <source>
        <dbReference type="Proteomes" id="UP001321249"/>
    </source>
</evidence>
<feature type="domain" description="PKD" evidence="6">
    <location>
        <begin position="100"/>
        <end position="177"/>
    </location>
</feature>
<keyword evidence="3" id="KW-0697">Rotamase</keyword>
<dbReference type="AlphaFoldDB" id="A0AAJ6CUE3"/>
<dbReference type="Proteomes" id="UP001219901">
    <property type="component" value="Chromosome"/>
</dbReference>
<keyword evidence="4" id="KW-0413">Isomerase</keyword>
<dbReference type="PANTHER" id="PTHR45625:SF4">
    <property type="entry name" value="PEPTIDYLPROLYL ISOMERASE DOMAIN AND WD REPEAT-CONTAINING PROTEIN 1"/>
    <property type="match status" value="1"/>
</dbReference>
<evidence type="ECO:0000259" key="6">
    <source>
        <dbReference type="PROSITE" id="PS50093"/>
    </source>
</evidence>
<reference evidence="9" key="3">
    <citation type="submission" date="2023-06" db="EMBL/GenBank/DDBJ databases">
        <title>Pangenomics reveal diversification of enzyme families and niche specialization in globally abundant SAR202 bacteria.</title>
        <authorList>
            <person name="Saw J.H.W."/>
        </authorList>
    </citation>
    <scope>NUCLEOTIDE SEQUENCE [LARGE SCALE GENOMIC DNA]</scope>
    <source>
        <strain evidence="9">JH1073</strain>
    </source>
</reference>
<organism evidence="8 9">
    <name type="scientific">Candidatus Lucifugimonas marina</name>
    <dbReference type="NCBI Taxonomy" id="3038979"/>
    <lineage>
        <taxon>Bacteria</taxon>
        <taxon>Bacillati</taxon>
        <taxon>Chloroflexota</taxon>
        <taxon>Dehalococcoidia</taxon>
        <taxon>SAR202 cluster</taxon>
        <taxon>Candidatus Lucifugimonadales</taxon>
        <taxon>Candidatus Lucifugimonadaceae</taxon>
        <taxon>Candidatus Lucifugimonas</taxon>
    </lineage>
</organism>
<dbReference type="InterPro" id="IPR035986">
    <property type="entry name" value="PKD_dom_sf"/>
</dbReference>
<dbReference type="PROSITE" id="PS50072">
    <property type="entry name" value="CSA_PPIASE_2"/>
    <property type="match status" value="1"/>
</dbReference>
<dbReference type="InterPro" id="IPR011659">
    <property type="entry name" value="WD40"/>
</dbReference>
<dbReference type="InterPro" id="IPR044666">
    <property type="entry name" value="Cyclophilin_A-like"/>
</dbReference>
<dbReference type="Pfam" id="PF00160">
    <property type="entry name" value="Pro_isomerase"/>
    <property type="match status" value="1"/>
</dbReference>
<feature type="domain" description="PPIase cyclophilin-type" evidence="5">
    <location>
        <begin position="871"/>
        <end position="1023"/>
    </location>
</feature>
<dbReference type="CDD" id="cd00317">
    <property type="entry name" value="cyclophilin"/>
    <property type="match status" value="1"/>
</dbReference>
<evidence type="ECO:0000313" key="7">
    <source>
        <dbReference type="EMBL" id="MDG0866139.1"/>
    </source>
</evidence>
<dbReference type="EC" id="5.2.1.8" evidence="2"/>
<evidence type="ECO:0000313" key="8">
    <source>
        <dbReference type="EMBL" id="WFG39139.1"/>
    </source>
</evidence>
<dbReference type="SUPFAM" id="SSF82171">
    <property type="entry name" value="DPP6 N-terminal domain-like"/>
    <property type="match status" value="1"/>
</dbReference>
<dbReference type="PRINTS" id="PR00153">
    <property type="entry name" value="CSAPPISMRASE"/>
</dbReference>
<dbReference type="Gene3D" id="2.40.100.10">
    <property type="entry name" value="Cyclophilin-like"/>
    <property type="match status" value="1"/>
</dbReference>
<evidence type="ECO:0000259" key="5">
    <source>
        <dbReference type="PROSITE" id="PS50072"/>
    </source>
</evidence>
<dbReference type="PROSITE" id="PS50093">
    <property type="entry name" value="PKD"/>
    <property type="match status" value="1"/>
</dbReference>
<dbReference type="CDD" id="cd00146">
    <property type="entry name" value="PKD"/>
    <property type="match status" value="1"/>
</dbReference>
<name>A0AAJ6CUE3_9CHLR</name>
<evidence type="ECO:0000256" key="2">
    <source>
        <dbReference type="ARBA" id="ARBA00013194"/>
    </source>
</evidence>
<reference evidence="8" key="2">
    <citation type="journal article" date="2023" name="Nat. Commun.">
        <title>Cultivation of marine bacteria of the SAR202 clade.</title>
        <authorList>
            <person name="Lim Y."/>
            <person name="Seo J.H."/>
            <person name="Giovannoni S.J."/>
            <person name="Kang I."/>
            <person name="Cho J.C."/>
        </authorList>
    </citation>
    <scope>NUCLEOTIDE SEQUENCE</scope>
    <source>
        <strain evidence="8">JH1073</strain>
    </source>
</reference>
<dbReference type="InterPro" id="IPR011042">
    <property type="entry name" value="6-blade_b-propeller_TolB-like"/>
</dbReference>
<dbReference type="InterPro" id="IPR013783">
    <property type="entry name" value="Ig-like_fold"/>
</dbReference>
<dbReference type="InterPro" id="IPR000601">
    <property type="entry name" value="PKD_dom"/>
</dbReference>
<dbReference type="SUPFAM" id="SSF50891">
    <property type="entry name" value="Cyclophilin-like"/>
    <property type="match status" value="1"/>
</dbReference>
<evidence type="ECO:0000313" key="9">
    <source>
        <dbReference type="Proteomes" id="UP001219901"/>
    </source>
</evidence>
<dbReference type="Gene3D" id="2.120.10.30">
    <property type="entry name" value="TolB, C-terminal domain"/>
    <property type="match status" value="1"/>
</dbReference>
<dbReference type="PANTHER" id="PTHR45625">
    <property type="entry name" value="PEPTIDYL-PROLYL CIS-TRANS ISOMERASE-RELATED"/>
    <property type="match status" value="1"/>
</dbReference>
<dbReference type="Pfam" id="PF18911">
    <property type="entry name" value="PKD_4"/>
    <property type="match status" value="1"/>
</dbReference>
<evidence type="ECO:0000256" key="1">
    <source>
        <dbReference type="ARBA" id="ARBA00002388"/>
    </source>
</evidence>
<evidence type="ECO:0000256" key="4">
    <source>
        <dbReference type="ARBA" id="ARBA00023235"/>
    </source>
</evidence>
<keyword evidence="9" id="KW-1185">Reference proteome</keyword>
<proteinExistence type="predicted"/>
<protein>
    <recommendedName>
        <fullName evidence="2">peptidylprolyl isomerase</fullName>
        <ecNumber evidence="2">5.2.1.8</ecNumber>
    </recommendedName>
</protein>
<sequence length="1030" mass="109263">MPECSLTDTIGSTGKFVGKPKLPSRRTLFWYLYTGVTHRLCVLQVFHAAFKSPESLGVKILSVTEQLKSTVMLRHLTQHRLIVVALSTALMLLSACSSPPVADFTSTGNSGNAPYEVSFLLGDLADADAYSWDFGDGSGSTENEPVHTFEFAGEFVVTMTATRGDSIDTSQTSITVEPGEAGWVVIEVGELPISPFESTQFTASAFDVLGNPIENTSFSWSVDESLGDIDSSGRFVAATDLGSFEDAVSVELERLGATVSATADLEIIAGPLHTFSITPTVLDLRVGRTETIEVQAVDEAGHVLDAALVLYTSLRDGDSIDSTGLFTAGLNASSDEVLDLVTIEVELDGKAIETTISGTIRPGILDQVHVAALPTVMEVGESIQLSSFATDRFGNELELDELIWSVSSPEIGSITENGMFTAGTIAGEHTDVGITARGVLDGIESVTVAPLTIIAGAVEFIHIVPDSDSVPIGAGSPFVVLATDSNGNIIDVPEEEYIYEYSTAGRGQEVAVFIAGYEIGDFENAITVTLPAGVAGNAEALVAQSDITVRQRSSNIIAVEVVDQDGGGIFLIDLETAQLGSADISFHQNDAVELSPSWWPDGSRLVYVSDPTGELQVYTLNLASREIVQITNVAGGVSMPNISPDGQSMVFVSLVSDQWQLWVADIPEDVAENPITLDSAVRISRDDTAQHILPYWSPDSTKILASQNTSEGLVRVMLFDPEAVIEPEVLGPFGSVGFGWTLDGTGIRIGLATADGALNLGTLTLGENTPEFIDASLEFLVAAWAPDGSEVVAIDSLLGAGWLLDTDGSGLRRVVDSAQVPTRMSWRPREYGDPVPIPEFEGDPAMLEPGDELRGPVGALDTSLSYSAVISTDAGDIEVELFDEVAPMTVENFVNLARTGFYDGLGFQRVIEEFVSQAGDPPGDEDGAGYIFNDEFSRGLSHDGPGVLSMANAGSNTNGSQFFITHAAATWLDAYENDIAKNCADDSVSCHAIFGRVTSGLEIVTSMAERDPETATEPAVKILSILIVES</sequence>
<dbReference type="SMART" id="SM00089">
    <property type="entry name" value="PKD"/>
    <property type="match status" value="1"/>
</dbReference>
<dbReference type="Proteomes" id="UP001321249">
    <property type="component" value="Unassembled WGS sequence"/>
</dbReference>
<reference evidence="9 10" key="1">
    <citation type="submission" date="2019-11" db="EMBL/GenBank/DDBJ databases">
        <authorList>
            <person name="Cho J.-C."/>
        </authorList>
    </citation>
    <scope>NUCLEOTIDE SEQUENCE [LARGE SCALE GENOMIC DNA]</scope>
    <source>
        <strain evidence="8 9">JH1073</strain>
        <strain evidence="7 10">JH702</strain>
    </source>
</reference>
<dbReference type="Pfam" id="PF07676">
    <property type="entry name" value="PD40"/>
    <property type="match status" value="2"/>
</dbReference>
<accession>A0AAJ6CUE3</accession>
<dbReference type="Gene3D" id="2.60.40.10">
    <property type="entry name" value="Immunoglobulins"/>
    <property type="match status" value="1"/>
</dbReference>
<dbReference type="InterPro" id="IPR029000">
    <property type="entry name" value="Cyclophilin-like_dom_sf"/>
</dbReference>
<dbReference type="EMBL" id="CP046147">
    <property type="protein sequence ID" value="WFG39139.1"/>
    <property type="molecule type" value="Genomic_DNA"/>
</dbReference>
<dbReference type="GO" id="GO:0003755">
    <property type="term" value="F:peptidyl-prolyl cis-trans isomerase activity"/>
    <property type="evidence" value="ECO:0007669"/>
    <property type="project" value="UniProtKB-KW"/>
</dbReference>
<dbReference type="SUPFAM" id="SSF49299">
    <property type="entry name" value="PKD domain"/>
    <property type="match status" value="1"/>
</dbReference>
<gene>
    <name evidence="7" type="ORF">GKO46_03525</name>
    <name evidence="8" type="ORF">GKO48_05735</name>
</gene>